<dbReference type="Proteomes" id="UP000054408">
    <property type="component" value="Unassembled WGS sequence"/>
</dbReference>
<evidence type="ECO:0000313" key="2">
    <source>
        <dbReference type="Proteomes" id="UP000054408"/>
    </source>
</evidence>
<name>A0A0L0D671_THETB</name>
<dbReference type="RefSeq" id="XP_013759172.1">
    <property type="nucleotide sequence ID" value="XM_013903718.1"/>
</dbReference>
<dbReference type="AlphaFoldDB" id="A0A0L0D671"/>
<dbReference type="GeneID" id="25563489"/>
<evidence type="ECO:0000313" key="1">
    <source>
        <dbReference type="EMBL" id="KNC47690.1"/>
    </source>
</evidence>
<gene>
    <name evidence="1" type="ORF">AMSG_03922</name>
</gene>
<reference evidence="1 2" key="1">
    <citation type="submission" date="2010-05" db="EMBL/GenBank/DDBJ databases">
        <title>The Genome Sequence of Thecamonas trahens ATCC 50062.</title>
        <authorList>
            <consortium name="The Broad Institute Genome Sequencing Platform"/>
            <person name="Russ C."/>
            <person name="Cuomo C."/>
            <person name="Shea T."/>
            <person name="Young S.K."/>
            <person name="Zeng Q."/>
            <person name="Koehrsen M."/>
            <person name="Haas B."/>
            <person name="Borodovsky M."/>
            <person name="Guigo R."/>
            <person name="Alvarado L."/>
            <person name="Berlin A."/>
            <person name="Bochicchio J."/>
            <person name="Borenstein D."/>
            <person name="Chapman S."/>
            <person name="Chen Z."/>
            <person name="Freedman E."/>
            <person name="Gellesch M."/>
            <person name="Goldberg J."/>
            <person name="Griggs A."/>
            <person name="Gujja S."/>
            <person name="Heilman E."/>
            <person name="Heiman D."/>
            <person name="Hepburn T."/>
            <person name="Howarth C."/>
            <person name="Jen D."/>
            <person name="Larson L."/>
            <person name="Mehta T."/>
            <person name="Park D."/>
            <person name="Pearson M."/>
            <person name="Roberts A."/>
            <person name="Saif S."/>
            <person name="Shenoy N."/>
            <person name="Sisk P."/>
            <person name="Stolte C."/>
            <person name="Sykes S."/>
            <person name="Thomson T."/>
            <person name="Walk T."/>
            <person name="White J."/>
            <person name="Yandava C."/>
            <person name="Burger G."/>
            <person name="Gray M.W."/>
            <person name="Holland P.W.H."/>
            <person name="King N."/>
            <person name="Lang F.B.F."/>
            <person name="Roger A.J."/>
            <person name="Ruiz-Trillo I."/>
            <person name="Lander E."/>
            <person name="Nusbaum C."/>
        </authorList>
    </citation>
    <scope>NUCLEOTIDE SEQUENCE [LARGE SCALE GENOMIC DNA]</scope>
    <source>
        <strain evidence="1 2">ATCC 50062</strain>
    </source>
</reference>
<sequence length="187" mass="21000">MEEVEYYGLMSFGSLSQASPVPPVSDADIEEMLVERKAAEYEANAPMLDPIRDVIFATFRDAVESGNPLSLTIVPSRERLRAIAEVRDGEVQYSDRLEYSLVGPDNDRPRTVLIRDDDAIATLEVPDSVNTLLFSLKHTHGLSVDVGEFVLYLKRNATGAFWLTDIRAGAWSVHTRYYVFSWARKAV</sequence>
<dbReference type="EMBL" id="GL349448">
    <property type="protein sequence ID" value="KNC47690.1"/>
    <property type="molecule type" value="Genomic_DNA"/>
</dbReference>
<proteinExistence type="predicted"/>
<protein>
    <submittedName>
        <fullName evidence="1">Uncharacterized protein</fullName>
    </submittedName>
</protein>
<accession>A0A0L0D671</accession>
<organism evidence="1 2">
    <name type="scientific">Thecamonas trahens ATCC 50062</name>
    <dbReference type="NCBI Taxonomy" id="461836"/>
    <lineage>
        <taxon>Eukaryota</taxon>
        <taxon>Apusozoa</taxon>
        <taxon>Apusomonadida</taxon>
        <taxon>Apusomonadidae</taxon>
        <taxon>Thecamonas</taxon>
    </lineage>
</organism>
<keyword evidence="2" id="KW-1185">Reference proteome</keyword>